<protein>
    <submittedName>
        <fullName evidence="5">Membrane fusion protein, multidrug efflux system</fullName>
    </submittedName>
</protein>
<dbReference type="Pfam" id="PF25917">
    <property type="entry name" value="BSH_RND"/>
    <property type="match status" value="1"/>
</dbReference>
<dbReference type="PANTHER" id="PTHR30469">
    <property type="entry name" value="MULTIDRUG RESISTANCE PROTEIN MDTA"/>
    <property type="match status" value="1"/>
</dbReference>
<feature type="domain" description="CusB-like beta-barrel" evidence="4">
    <location>
        <begin position="216"/>
        <end position="280"/>
    </location>
</feature>
<accession>A0A1I4B8P7</accession>
<evidence type="ECO:0000256" key="2">
    <source>
        <dbReference type="SAM" id="Coils"/>
    </source>
</evidence>
<dbReference type="InterPro" id="IPR058792">
    <property type="entry name" value="Beta-barrel_RND_2"/>
</dbReference>
<dbReference type="EMBL" id="FOSK01000007">
    <property type="protein sequence ID" value="SFK64740.1"/>
    <property type="molecule type" value="Genomic_DNA"/>
</dbReference>
<dbReference type="PANTHER" id="PTHR30469:SF29">
    <property type="entry name" value="BLR2860 PROTEIN"/>
    <property type="match status" value="1"/>
</dbReference>
<gene>
    <name evidence="5" type="ORF">SAMN04488518_107191</name>
</gene>
<organism evidence="5 6">
    <name type="scientific">Pseudovibrio ascidiaceicola</name>
    <dbReference type="NCBI Taxonomy" id="285279"/>
    <lineage>
        <taxon>Bacteria</taxon>
        <taxon>Pseudomonadati</taxon>
        <taxon>Pseudomonadota</taxon>
        <taxon>Alphaproteobacteria</taxon>
        <taxon>Hyphomicrobiales</taxon>
        <taxon>Stappiaceae</taxon>
        <taxon>Pseudovibrio</taxon>
    </lineage>
</organism>
<evidence type="ECO:0000313" key="5">
    <source>
        <dbReference type="EMBL" id="SFK64740.1"/>
    </source>
</evidence>
<dbReference type="Pfam" id="PF25954">
    <property type="entry name" value="Beta-barrel_RND_2"/>
    <property type="match status" value="1"/>
</dbReference>
<dbReference type="Gene3D" id="2.40.30.170">
    <property type="match status" value="1"/>
</dbReference>
<sequence>MAIRFSHVLALGLTAGIGIWMATGTTVVMGQGTGEGSTPPPAERVKALGSVPFAVKVQTLEATVRTPFLEMRGRTQADTRVEVHSETAGVVRKRPATEGMFVRKGDLLCSLDRGAREARVLQANAALAQANIDFEAASKLNNRGFSAANRVIALKATRDAAKAQLQEAELELERTAIRAPIDGVIETPLTEEGAMLGVGKVCATIMAPDPMLAIGAVSESNIQAVKVGQTAVVNLVTGQSVEGKVSYIASSADPDTRTFRVEVELPNRDFDLRDGVTTSTLLQLADEKAHFVSPGILTLADNGDIGLRGVDADNKVIFYPVEMIGGDTKGVWLKGLPEEVTVITVGQDFVKEGRVVHPVFETAEVSQ</sequence>
<dbReference type="NCBIfam" id="TIGR01730">
    <property type="entry name" value="RND_mfp"/>
    <property type="match status" value="1"/>
</dbReference>
<feature type="coiled-coil region" evidence="2">
    <location>
        <begin position="151"/>
        <end position="178"/>
    </location>
</feature>
<reference evidence="5 6" key="1">
    <citation type="submission" date="2016-10" db="EMBL/GenBank/DDBJ databases">
        <authorList>
            <person name="Varghese N."/>
            <person name="Submissions S."/>
        </authorList>
    </citation>
    <scope>NUCLEOTIDE SEQUENCE [LARGE SCALE GENOMIC DNA]</scope>
    <source>
        <strain evidence="5 6">DSM 16392</strain>
    </source>
</reference>
<dbReference type="Gene3D" id="2.40.50.100">
    <property type="match status" value="2"/>
</dbReference>
<evidence type="ECO:0000259" key="3">
    <source>
        <dbReference type="Pfam" id="PF25917"/>
    </source>
</evidence>
<name>A0A1I4B8P7_9HYPH</name>
<dbReference type="RefSeq" id="WP_093520562.1">
    <property type="nucleotide sequence ID" value="NZ_FOSK01000007.1"/>
</dbReference>
<dbReference type="SUPFAM" id="SSF111369">
    <property type="entry name" value="HlyD-like secretion proteins"/>
    <property type="match status" value="1"/>
</dbReference>
<comment type="caution">
    <text evidence="5">The sequence shown here is derived from an EMBL/GenBank/DDBJ whole genome shotgun (WGS) entry which is preliminary data.</text>
</comment>
<keyword evidence="2" id="KW-0175">Coiled coil</keyword>
<dbReference type="Proteomes" id="UP000199598">
    <property type="component" value="Unassembled WGS sequence"/>
</dbReference>
<evidence type="ECO:0000313" key="6">
    <source>
        <dbReference type="Proteomes" id="UP000199598"/>
    </source>
</evidence>
<comment type="similarity">
    <text evidence="1">Belongs to the membrane fusion protein (MFP) (TC 8.A.1) family.</text>
</comment>
<proteinExistence type="inferred from homology"/>
<keyword evidence="6" id="KW-1185">Reference proteome</keyword>
<evidence type="ECO:0000259" key="4">
    <source>
        <dbReference type="Pfam" id="PF25954"/>
    </source>
</evidence>
<feature type="domain" description="Multidrug resistance protein MdtA-like barrel-sandwich hybrid" evidence="3">
    <location>
        <begin position="80"/>
        <end position="201"/>
    </location>
</feature>
<dbReference type="InterPro" id="IPR006143">
    <property type="entry name" value="RND_pump_MFP"/>
</dbReference>
<evidence type="ECO:0000256" key="1">
    <source>
        <dbReference type="ARBA" id="ARBA00009477"/>
    </source>
</evidence>
<dbReference type="InterPro" id="IPR058625">
    <property type="entry name" value="MdtA-like_BSH"/>
</dbReference>